<protein>
    <submittedName>
        <fullName evidence="10">TPR repeat-containing protein YfgC</fullName>
    </submittedName>
</protein>
<evidence type="ECO:0000256" key="5">
    <source>
        <dbReference type="ARBA" id="ARBA00023049"/>
    </source>
</evidence>
<dbReference type="Proteomes" id="UP000225972">
    <property type="component" value="Unassembled WGS sequence"/>
</dbReference>
<dbReference type="AlphaFoldDB" id="A0A238JHK7"/>
<dbReference type="CDD" id="cd07332">
    <property type="entry name" value="M48C_Oma1_like"/>
    <property type="match status" value="1"/>
</dbReference>
<comment type="similarity">
    <text evidence="6">Belongs to the peptidase M48 family.</text>
</comment>
<dbReference type="EMBL" id="FXXP01000003">
    <property type="protein sequence ID" value="SMX29694.1"/>
    <property type="molecule type" value="Genomic_DNA"/>
</dbReference>
<dbReference type="Pfam" id="PF01435">
    <property type="entry name" value="Peptidase_M48"/>
    <property type="match status" value="1"/>
</dbReference>
<evidence type="ECO:0000256" key="7">
    <source>
        <dbReference type="SAM" id="Phobius"/>
    </source>
</evidence>
<dbReference type="InterPro" id="IPR055518">
    <property type="entry name" value="DUF7092"/>
</dbReference>
<keyword evidence="3 6" id="KW-0378">Hydrolase</keyword>
<dbReference type="GO" id="GO:0004222">
    <property type="term" value="F:metalloendopeptidase activity"/>
    <property type="evidence" value="ECO:0007669"/>
    <property type="project" value="InterPro"/>
</dbReference>
<reference evidence="11" key="1">
    <citation type="submission" date="2017-05" db="EMBL/GenBank/DDBJ databases">
        <authorList>
            <person name="Rodrigo-Torres L."/>
            <person name="Arahal R. D."/>
            <person name="Lucena T."/>
        </authorList>
    </citation>
    <scope>NUCLEOTIDE SEQUENCE [LARGE SCALE GENOMIC DNA]</scope>
    <source>
        <strain evidence="11">CECT 8649</strain>
    </source>
</reference>
<evidence type="ECO:0000256" key="1">
    <source>
        <dbReference type="ARBA" id="ARBA00022670"/>
    </source>
</evidence>
<dbReference type="RefSeq" id="WP_099248205.1">
    <property type="nucleotide sequence ID" value="NZ_FXXP01000003.1"/>
</dbReference>
<feature type="domain" description="Peptidase M48" evidence="8">
    <location>
        <begin position="176"/>
        <end position="348"/>
    </location>
</feature>
<gene>
    <name evidence="10" type="primary">yfgC_3</name>
    <name evidence="10" type="ORF">TRP8649_03832</name>
</gene>
<evidence type="ECO:0000256" key="6">
    <source>
        <dbReference type="RuleBase" id="RU003983"/>
    </source>
</evidence>
<accession>A0A238JHK7</accession>
<keyword evidence="5 6" id="KW-0482">Metalloprotease</keyword>
<dbReference type="PANTHER" id="PTHR22726">
    <property type="entry name" value="METALLOENDOPEPTIDASE OMA1"/>
    <property type="match status" value="1"/>
</dbReference>
<keyword evidence="1 6" id="KW-0645">Protease</keyword>
<proteinExistence type="inferred from homology"/>
<organism evidence="10 11">
    <name type="scientific">Pelagimonas phthalicica</name>
    <dbReference type="NCBI Taxonomy" id="1037362"/>
    <lineage>
        <taxon>Bacteria</taxon>
        <taxon>Pseudomonadati</taxon>
        <taxon>Pseudomonadota</taxon>
        <taxon>Alphaproteobacteria</taxon>
        <taxon>Rhodobacterales</taxon>
        <taxon>Roseobacteraceae</taxon>
        <taxon>Pelagimonas</taxon>
    </lineage>
</organism>
<dbReference type="OrthoDB" id="9810445at2"/>
<keyword evidence="7" id="KW-1133">Transmembrane helix</keyword>
<evidence type="ECO:0000313" key="10">
    <source>
        <dbReference type="EMBL" id="SMX29694.1"/>
    </source>
</evidence>
<keyword evidence="7" id="KW-0472">Membrane</keyword>
<dbReference type="GO" id="GO:0051603">
    <property type="term" value="P:proteolysis involved in protein catabolic process"/>
    <property type="evidence" value="ECO:0007669"/>
    <property type="project" value="TreeGrafter"/>
</dbReference>
<dbReference type="InterPro" id="IPR051156">
    <property type="entry name" value="Mito/Outer_Membr_Metalloprot"/>
</dbReference>
<dbReference type="InterPro" id="IPR001915">
    <property type="entry name" value="Peptidase_M48"/>
</dbReference>
<sequence>MLPFQAHFYDGLTAGRHDVHVALNSDRVHLDISGDTLSPALHWPLQDLRALKGSADRDGLTLTRVAETDDEAPRDPARLVITDPAAIDWFHKTRPSLFKTDLRSGTFRKIATYAGAAVVAVLMMLFVILPALANSLAKILPIEREIAFGRHVTAQMERFMGASELGGLRCSSPEGDAAIAKMLTRLTENHDMHYDVEIHVFDHPMLNAFAAPGGQVVMMRGLIEEAERAEEVAGVLAHEIAHVENRDATRHALRATGSAGLLTMLIGDFTGAAAIALIGEHMLSASYTREAEGIADEFALEMLANADVDSNGFARFFDELGEHTHGVEIPSYLSTHPATGDRADKARAFAAQQSDTRPILNETEWQAMRSICDKSD</sequence>
<evidence type="ECO:0000256" key="4">
    <source>
        <dbReference type="ARBA" id="ARBA00022833"/>
    </source>
</evidence>
<evidence type="ECO:0000256" key="2">
    <source>
        <dbReference type="ARBA" id="ARBA00022723"/>
    </source>
</evidence>
<dbReference type="GO" id="GO:0016020">
    <property type="term" value="C:membrane"/>
    <property type="evidence" value="ECO:0007669"/>
    <property type="project" value="TreeGrafter"/>
</dbReference>
<evidence type="ECO:0000259" key="8">
    <source>
        <dbReference type="Pfam" id="PF01435"/>
    </source>
</evidence>
<keyword evidence="2" id="KW-0479">Metal-binding</keyword>
<dbReference type="Pfam" id="PF23368">
    <property type="entry name" value="DUF7092"/>
    <property type="match status" value="1"/>
</dbReference>
<feature type="domain" description="DUF7092" evidence="9">
    <location>
        <begin position="4"/>
        <end position="88"/>
    </location>
</feature>
<comment type="cofactor">
    <cofactor evidence="6">
        <name>Zn(2+)</name>
        <dbReference type="ChEBI" id="CHEBI:29105"/>
    </cofactor>
    <text evidence="6">Binds 1 zinc ion per subunit.</text>
</comment>
<evidence type="ECO:0000313" key="11">
    <source>
        <dbReference type="Proteomes" id="UP000225972"/>
    </source>
</evidence>
<evidence type="ECO:0000259" key="9">
    <source>
        <dbReference type="Pfam" id="PF23368"/>
    </source>
</evidence>
<evidence type="ECO:0000256" key="3">
    <source>
        <dbReference type="ARBA" id="ARBA00022801"/>
    </source>
</evidence>
<dbReference type="GO" id="GO:0046872">
    <property type="term" value="F:metal ion binding"/>
    <property type="evidence" value="ECO:0007669"/>
    <property type="project" value="UniProtKB-KW"/>
</dbReference>
<dbReference type="PANTHER" id="PTHR22726:SF1">
    <property type="entry name" value="METALLOENDOPEPTIDASE OMA1, MITOCHONDRIAL"/>
    <property type="match status" value="1"/>
</dbReference>
<dbReference type="Gene3D" id="3.30.2010.10">
    <property type="entry name" value="Metalloproteases ('zincins'), catalytic domain"/>
    <property type="match status" value="1"/>
</dbReference>
<feature type="transmembrane region" description="Helical" evidence="7">
    <location>
        <begin position="110"/>
        <end position="133"/>
    </location>
</feature>
<keyword evidence="4 6" id="KW-0862">Zinc</keyword>
<keyword evidence="7" id="KW-0812">Transmembrane</keyword>
<keyword evidence="11" id="KW-1185">Reference proteome</keyword>
<name>A0A238JHK7_9RHOB</name>